<accession>A0A448ZL85</accession>
<keyword evidence="4" id="KW-0342">GTP-binding</keyword>
<dbReference type="OrthoDB" id="391988at2759"/>
<protein>
    <recommendedName>
        <fullName evidence="6">EngB-type G domain-containing protein</fullName>
    </recommendedName>
</protein>
<dbReference type="GO" id="GO:0005525">
    <property type="term" value="F:GTP binding"/>
    <property type="evidence" value="ECO:0007669"/>
    <property type="project" value="UniProtKB-KW"/>
</dbReference>
<evidence type="ECO:0000256" key="2">
    <source>
        <dbReference type="ARBA" id="ARBA00022741"/>
    </source>
</evidence>
<evidence type="ECO:0000313" key="8">
    <source>
        <dbReference type="Proteomes" id="UP000291116"/>
    </source>
</evidence>
<proteinExistence type="predicted"/>
<evidence type="ECO:0000313" key="7">
    <source>
        <dbReference type="EMBL" id="VEU42783.1"/>
    </source>
</evidence>
<keyword evidence="3" id="KW-0460">Magnesium</keyword>
<organism evidence="7 8">
    <name type="scientific">Pseudo-nitzschia multistriata</name>
    <dbReference type="NCBI Taxonomy" id="183589"/>
    <lineage>
        <taxon>Eukaryota</taxon>
        <taxon>Sar</taxon>
        <taxon>Stramenopiles</taxon>
        <taxon>Ochrophyta</taxon>
        <taxon>Bacillariophyta</taxon>
        <taxon>Bacillariophyceae</taxon>
        <taxon>Bacillariophycidae</taxon>
        <taxon>Bacillariales</taxon>
        <taxon>Bacillariaceae</taxon>
        <taxon>Pseudo-nitzschia</taxon>
    </lineage>
</organism>
<feature type="compositionally biased region" description="Basic residues" evidence="5">
    <location>
        <begin position="67"/>
        <end position="80"/>
    </location>
</feature>
<dbReference type="PROSITE" id="PS51706">
    <property type="entry name" value="G_ENGB"/>
    <property type="match status" value="1"/>
</dbReference>
<feature type="region of interest" description="Disordered" evidence="5">
    <location>
        <begin position="309"/>
        <end position="330"/>
    </location>
</feature>
<feature type="region of interest" description="Disordered" evidence="5">
    <location>
        <begin position="252"/>
        <end position="274"/>
    </location>
</feature>
<keyword evidence="1" id="KW-0479">Metal-binding</keyword>
<dbReference type="EMBL" id="CAACVS010000479">
    <property type="protein sequence ID" value="VEU42783.1"/>
    <property type="molecule type" value="Genomic_DNA"/>
</dbReference>
<dbReference type="PANTHER" id="PTHR11649:SF13">
    <property type="entry name" value="ENGB-TYPE G DOMAIN-CONTAINING PROTEIN"/>
    <property type="match status" value="1"/>
</dbReference>
<evidence type="ECO:0000256" key="5">
    <source>
        <dbReference type="SAM" id="MobiDB-lite"/>
    </source>
</evidence>
<name>A0A448ZL85_9STRA</name>
<keyword evidence="2" id="KW-0547">Nucleotide-binding</keyword>
<dbReference type="GO" id="GO:0046872">
    <property type="term" value="F:metal ion binding"/>
    <property type="evidence" value="ECO:0007669"/>
    <property type="project" value="UniProtKB-KW"/>
</dbReference>
<dbReference type="Gene3D" id="3.40.50.300">
    <property type="entry name" value="P-loop containing nucleotide triphosphate hydrolases"/>
    <property type="match status" value="1"/>
</dbReference>
<feature type="compositionally biased region" description="Basic and acidic residues" evidence="5">
    <location>
        <begin position="311"/>
        <end position="323"/>
    </location>
</feature>
<dbReference type="PANTHER" id="PTHR11649">
    <property type="entry name" value="MSS1/TRME-RELATED GTP-BINDING PROTEIN"/>
    <property type="match status" value="1"/>
</dbReference>
<dbReference type="SUPFAM" id="SSF52540">
    <property type="entry name" value="P-loop containing nucleoside triphosphate hydrolases"/>
    <property type="match status" value="1"/>
</dbReference>
<dbReference type="Proteomes" id="UP000291116">
    <property type="component" value="Unassembled WGS sequence"/>
</dbReference>
<evidence type="ECO:0000256" key="1">
    <source>
        <dbReference type="ARBA" id="ARBA00022723"/>
    </source>
</evidence>
<reference evidence="7 8" key="1">
    <citation type="submission" date="2019-01" db="EMBL/GenBank/DDBJ databases">
        <authorList>
            <person name="Ferrante I. M."/>
        </authorList>
    </citation>
    <scope>NUCLEOTIDE SEQUENCE [LARGE SCALE GENOMIC DNA]</scope>
    <source>
        <strain evidence="7 8">B856</strain>
    </source>
</reference>
<dbReference type="InterPro" id="IPR030393">
    <property type="entry name" value="G_ENGB_dom"/>
</dbReference>
<evidence type="ECO:0000256" key="4">
    <source>
        <dbReference type="ARBA" id="ARBA00023134"/>
    </source>
</evidence>
<sequence>MEMTVMTGLCSKNARTRSFLSFSEICGPRDDCVRFFSARSRFKQIPVHSSILQYIRRVGVGREGKESRRKKRPFQKHKNKNISINIIDNDRREKQMGEHYKDTMSRKEERQFLANGRIVHRSDTANSSPSNGNQQWQGWQRLSPPPPFGEGQQRRKSKPVSRMTRPNGQKETVSDACISTAMAKQKAPNIRVLPVKMMGRVTSSSPFSSDEGDLESYHFPIPTSGLTEVAIVGRSNVGKSTLVNALLYSGQPTAEQEKSENKRRKSTKIVTTQTAKLPKGLKAKTSAKPGETRSIDFYQLSAEIDEIGSVKPREKENDSRESLNKYSKNSVGRGKRKMSLVLVDLPGYGFAFGPKKEKNMAHSSGASTSNGFFNLATGSLFSWQSLIETYITYRPRSSLKRVLLLIDARHGMKQADYHFLASLQKGLLKRKKKSATYKSNKQQHVPDELPPLQVVLTKCDLVSQVDLARRVVQVRQQLSDCLIRQPKMLPEMLVSAQIDGQAGVLELQKELASLCENNFYR</sequence>
<dbReference type="InterPro" id="IPR006073">
    <property type="entry name" value="GTP-bd"/>
</dbReference>
<feature type="domain" description="EngB-type G" evidence="6">
    <location>
        <begin position="225"/>
        <end position="517"/>
    </location>
</feature>
<dbReference type="CDD" id="cd01876">
    <property type="entry name" value="YihA_EngB"/>
    <property type="match status" value="1"/>
</dbReference>
<gene>
    <name evidence="7" type="ORF">PSNMU_V1.4_AUG-EV-PASAV3_0097660</name>
</gene>
<dbReference type="Pfam" id="PF01926">
    <property type="entry name" value="MMR_HSR1"/>
    <property type="match status" value="1"/>
</dbReference>
<dbReference type="InterPro" id="IPR027417">
    <property type="entry name" value="P-loop_NTPase"/>
</dbReference>
<feature type="compositionally biased region" description="Polar residues" evidence="5">
    <location>
        <begin position="124"/>
        <end position="140"/>
    </location>
</feature>
<feature type="region of interest" description="Disordered" evidence="5">
    <location>
        <begin position="120"/>
        <end position="176"/>
    </location>
</feature>
<keyword evidence="8" id="KW-1185">Reference proteome</keyword>
<evidence type="ECO:0000256" key="3">
    <source>
        <dbReference type="ARBA" id="ARBA00022842"/>
    </source>
</evidence>
<evidence type="ECO:0000259" key="6">
    <source>
        <dbReference type="PROSITE" id="PS51706"/>
    </source>
</evidence>
<dbReference type="AlphaFoldDB" id="A0A448ZL85"/>
<feature type="region of interest" description="Disordered" evidence="5">
    <location>
        <begin position="61"/>
        <end position="93"/>
    </location>
</feature>